<dbReference type="SUPFAM" id="SSF57667">
    <property type="entry name" value="beta-beta-alpha zinc fingers"/>
    <property type="match status" value="1"/>
</dbReference>
<feature type="compositionally biased region" description="Basic residues" evidence="2">
    <location>
        <begin position="377"/>
        <end position="388"/>
    </location>
</feature>
<dbReference type="InterPro" id="IPR013087">
    <property type="entry name" value="Znf_C2H2_type"/>
</dbReference>
<dbReference type="EMBL" id="HBIR01022514">
    <property type="protein sequence ID" value="CAE0549029.1"/>
    <property type="molecule type" value="Transcribed_RNA"/>
</dbReference>
<dbReference type="AlphaFoldDB" id="A0A7S3SAH6"/>
<gene>
    <name evidence="4" type="ORF">EHUX00137_LOCUS17204</name>
</gene>
<feature type="compositionally biased region" description="Polar residues" evidence="2">
    <location>
        <begin position="301"/>
        <end position="323"/>
    </location>
</feature>
<keyword evidence="1" id="KW-0479">Metal-binding</keyword>
<keyword evidence="1" id="KW-0862">Zinc</keyword>
<reference evidence="4" key="1">
    <citation type="submission" date="2021-01" db="EMBL/GenBank/DDBJ databases">
        <authorList>
            <person name="Corre E."/>
            <person name="Pelletier E."/>
            <person name="Niang G."/>
            <person name="Scheremetjew M."/>
            <person name="Finn R."/>
            <person name="Kale V."/>
            <person name="Holt S."/>
            <person name="Cochrane G."/>
            <person name="Meng A."/>
            <person name="Brown T."/>
            <person name="Cohen L."/>
        </authorList>
    </citation>
    <scope>NUCLEOTIDE SEQUENCE</scope>
    <source>
        <strain evidence="4">379</strain>
    </source>
</reference>
<feature type="region of interest" description="Disordered" evidence="2">
    <location>
        <begin position="265"/>
        <end position="418"/>
    </location>
</feature>
<feature type="compositionally biased region" description="Basic and acidic residues" evidence="2">
    <location>
        <begin position="282"/>
        <end position="300"/>
    </location>
</feature>
<evidence type="ECO:0000313" key="4">
    <source>
        <dbReference type="EMBL" id="CAE0549029.1"/>
    </source>
</evidence>
<evidence type="ECO:0000256" key="1">
    <source>
        <dbReference type="PROSITE-ProRule" id="PRU00042"/>
    </source>
</evidence>
<feature type="domain" description="C2H2-type" evidence="3">
    <location>
        <begin position="533"/>
        <end position="562"/>
    </location>
</feature>
<protein>
    <recommendedName>
        <fullName evidence="3">C2H2-type domain-containing protein</fullName>
    </recommendedName>
</protein>
<proteinExistence type="predicted"/>
<feature type="compositionally biased region" description="Acidic residues" evidence="2">
    <location>
        <begin position="332"/>
        <end position="365"/>
    </location>
</feature>
<dbReference type="PROSITE" id="PS50157">
    <property type="entry name" value="ZINC_FINGER_C2H2_2"/>
    <property type="match status" value="1"/>
</dbReference>
<keyword evidence="1" id="KW-0863">Zinc-finger</keyword>
<dbReference type="PROSITE" id="PS00028">
    <property type="entry name" value="ZINC_FINGER_C2H2_1"/>
    <property type="match status" value="1"/>
</dbReference>
<sequence>MCHSVLAQALSESMIQPVNPPAGSDGNITFRLSLLASLSPVCLRPIANRLRRSWTPPPSTTSPTAQWSNLQRFPMSTSAGEPLPLEAHILPVKIKRKVSLLLDEGLLSWQDVLEDGNVFWEIAYTDTPDWPEPERWYQTVCNFFQLLAWERLMLNPARLYPTARLQIVRDLFFREWQSRSRHLGRVLYPLYFPDEPEEARAAKTLSAYEEERNRQVLENQQMLVQLGITTLVQATPPTRATGLARTPPPSLASARLARTRLRLSLTSSTSRSHQPSPPLCQDIRKERSEAEKRANERREQPSNSSAPTRASARQASADYNQPNYLPPAMLGEDGEEVEEDEDEEGSVAEISDGSDSDGDASDFDFETLGAPRAPAKPARKAKAAKKKAPTPAIAKAGGERKKKQVRTRGDRTSAAPGGRGFVCLSPDCDEFRDTAEGILEHIERSHPWLEPRREVRNGNEVKCLFDGCANPWVKCGLQSSGNINLHNVRAHEALHSIGDPPRKGFVCPNCDSLHDTADAAWACAATHGIERDNRCLWDGCGETFKYPAAYKAHEPKHTDIWPFNCPTCGEGHTQKERAERHCVIGSACVCGWVSYADRGKSNNEKKLAAHLKRCRESGGLATADTLAVGQIKRRKPLEAE</sequence>
<dbReference type="Gene3D" id="3.30.160.60">
    <property type="entry name" value="Classic Zinc Finger"/>
    <property type="match status" value="1"/>
</dbReference>
<dbReference type="InterPro" id="IPR036236">
    <property type="entry name" value="Znf_C2H2_sf"/>
</dbReference>
<organism evidence="4">
    <name type="scientific">Emiliania huxleyi</name>
    <name type="common">Coccolithophore</name>
    <name type="synonym">Pontosphaera huxleyi</name>
    <dbReference type="NCBI Taxonomy" id="2903"/>
    <lineage>
        <taxon>Eukaryota</taxon>
        <taxon>Haptista</taxon>
        <taxon>Haptophyta</taxon>
        <taxon>Prymnesiophyceae</taxon>
        <taxon>Isochrysidales</taxon>
        <taxon>Noelaerhabdaceae</taxon>
        <taxon>Emiliania</taxon>
    </lineage>
</organism>
<evidence type="ECO:0000259" key="3">
    <source>
        <dbReference type="PROSITE" id="PS50157"/>
    </source>
</evidence>
<dbReference type="GO" id="GO:0008270">
    <property type="term" value="F:zinc ion binding"/>
    <property type="evidence" value="ECO:0007669"/>
    <property type="project" value="UniProtKB-KW"/>
</dbReference>
<accession>A0A7S3SAH6</accession>
<name>A0A7S3SAH6_EMIHU</name>
<evidence type="ECO:0000256" key="2">
    <source>
        <dbReference type="SAM" id="MobiDB-lite"/>
    </source>
</evidence>